<evidence type="ECO:0000256" key="3">
    <source>
        <dbReference type="ARBA" id="ARBA00022692"/>
    </source>
</evidence>
<feature type="transmembrane region" description="Helical" evidence="6">
    <location>
        <begin position="6"/>
        <end position="28"/>
    </location>
</feature>
<dbReference type="PANTHER" id="PTHR30086:SF5">
    <property type="entry name" value="HOMOGENTISATE EXPORT PROTEIN"/>
    <property type="match status" value="1"/>
</dbReference>
<keyword evidence="8" id="KW-1185">Reference proteome</keyword>
<evidence type="ECO:0000313" key="8">
    <source>
        <dbReference type="Proteomes" id="UP000285310"/>
    </source>
</evidence>
<dbReference type="EMBL" id="AYKG01000010">
    <property type="protein sequence ID" value="ROO30742.1"/>
    <property type="molecule type" value="Genomic_DNA"/>
</dbReference>
<feature type="transmembrane region" description="Helical" evidence="6">
    <location>
        <begin position="123"/>
        <end position="144"/>
    </location>
</feature>
<evidence type="ECO:0000256" key="2">
    <source>
        <dbReference type="ARBA" id="ARBA00022475"/>
    </source>
</evidence>
<gene>
    <name evidence="7" type="ORF">SAJA_04425</name>
</gene>
<dbReference type="Proteomes" id="UP000285310">
    <property type="component" value="Unassembled WGS sequence"/>
</dbReference>
<dbReference type="FunCoup" id="A0A423PYQ2">
    <property type="interactions" value="134"/>
</dbReference>
<dbReference type="PANTHER" id="PTHR30086">
    <property type="entry name" value="ARGININE EXPORTER PROTEIN ARGO"/>
    <property type="match status" value="1"/>
</dbReference>
<name>A0A423PYQ2_9GAMM</name>
<organism evidence="7 8">
    <name type="scientific">Salinisphaera japonica YTM-1</name>
    <dbReference type="NCBI Taxonomy" id="1209778"/>
    <lineage>
        <taxon>Bacteria</taxon>
        <taxon>Pseudomonadati</taxon>
        <taxon>Pseudomonadota</taxon>
        <taxon>Gammaproteobacteria</taxon>
        <taxon>Salinisphaerales</taxon>
        <taxon>Salinisphaeraceae</taxon>
        <taxon>Salinisphaera</taxon>
    </lineage>
</organism>
<dbReference type="InterPro" id="IPR001123">
    <property type="entry name" value="LeuE-type"/>
</dbReference>
<reference evidence="7 8" key="1">
    <citation type="submission" date="2013-10" db="EMBL/GenBank/DDBJ databases">
        <title>Salinisphaera japonica YTM-1 Genome Sequencing.</title>
        <authorList>
            <person name="Lai Q."/>
            <person name="Li C."/>
            <person name="Shao Z."/>
        </authorList>
    </citation>
    <scope>NUCLEOTIDE SEQUENCE [LARGE SCALE GENOMIC DNA]</scope>
    <source>
        <strain evidence="7 8">YTM-1</strain>
    </source>
</reference>
<dbReference type="Pfam" id="PF01810">
    <property type="entry name" value="LysE"/>
    <property type="match status" value="1"/>
</dbReference>
<dbReference type="GO" id="GO:0005886">
    <property type="term" value="C:plasma membrane"/>
    <property type="evidence" value="ECO:0007669"/>
    <property type="project" value="UniProtKB-SubCell"/>
</dbReference>
<dbReference type="PIRSF" id="PIRSF006324">
    <property type="entry name" value="LeuE"/>
    <property type="match status" value="1"/>
</dbReference>
<feature type="transmembrane region" description="Helical" evidence="6">
    <location>
        <begin position="156"/>
        <end position="179"/>
    </location>
</feature>
<dbReference type="InParanoid" id="A0A423PYQ2"/>
<keyword evidence="2" id="KW-1003">Cell membrane</keyword>
<protein>
    <submittedName>
        <fullName evidence="7">Threonine transporter RhtB</fullName>
    </submittedName>
</protein>
<comment type="subcellular location">
    <subcellularLocation>
        <location evidence="1">Cell membrane</location>
        <topology evidence="1">Multi-pass membrane protein</topology>
    </subcellularLocation>
</comment>
<feature type="transmembrane region" description="Helical" evidence="6">
    <location>
        <begin position="68"/>
        <end position="88"/>
    </location>
</feature>
<dbReference type="RefSeq" id="WP_123657431.1">
    <property type="nucleotide sequence ID" value="NZ_AYKG01000010.1"/>
</dbReference>
<evidence type="ECO:0000256" key="1">
    <source>
        <dbReference type="ARBA" id="ARBA00004651"/>
    </source>
</evidence>
<keyword evidence="4 6" id="KW-1133">Transmembrane helix</keyword>
<feature type="transmembrane region" description="Helical" evidence="6">
    <location>
        <begin position="191"/>
        <end position="209"/>
    </location>
</feature>
<dbReference type="AlphaFoldDB" id="A0A423PYQ2"/>
<comment type="caution">
    <text evidence="7">The sequence shown here is derived from an EMBL/GenBank/DDBJ whole genome shotgun (WGS) entry which is preliminary data.</text>
</comment>
<evidence type="ECO:0000313" key="7">
    <source>
        <dbReference type="EMBL" id="ROO30742.1"/>
    </source>
</evidence>
<keyword evidence="3 6" id="KW-0812">Transmembrane</keyword>
<evidence type="ECO:0000256" key="5">
    <source>
        <dbReference type="ARBA" id="ARBA00023136"/>
    </source>
</evidence>
<dbReference type="OrthoDB" id="9804822at2"/>
<keyword evidence="5 6" id="KW-0472">Membrane</keyword>
<evidence type="ECO:0000256" key="4">
    <source>
        <dbReference type="ARBA" id="ARBA00022989"/>
    </source>
</evidence>
<proteinExistence type="predicted"/>
<sequence>MSLATLSVFLPTFFLVSLTPGLCMTLALSLGMTVGVKRAAWMMIGELIGVGTVAVLSVIGVAGVLLQVPALFTVFKWVGGAYLVWLGIEMWRSRGSLAIPEIAQDADQHAPAPPRGRLALQGLVTAIANPKGWAFFIALLPPFLDFDAPLAPQLALLLAMILSMETACLLLYATGGSAARRLLEQQANVRLLNRIAGTLIMAVGLWLALG</sequence>
<accession>A0A423PYQ2</accession>
<feature type="transmembrane region" description="Helical" evidence="6">
    <location>
        <begin position="40"/>
        <end position="62"/>
    </location>
</feature>
<evidence type="ECO:0000256" key="6">
    <source>
        <dbReference type="SAM" id="Phobius"/>
    </source>
</evidence>
<dbReference type="GO" id="GO:0042970">
    <property type="term" value="F:homoserine transmembrane transporter activity"/>
    <property type="evidence" value="ECO:0007669"/>
    <property type="project" value="TreeGrafter"/>
</dbReference>